<dbReference type="RefSeq" id="WP_005907934.1">
    <property type="nucleotide sequence ID" value="NZ_AQGQ01000178.1"/>
</dbReference>
<dbReference type="Pfam" id="PF11818">
    <property type="entry name" value="DUF3340"/>
    <property type="match status" value="1"/>
</dbReference>
<dbReference type="SUPFAM" id="SSF52096">
    <property type="entry name" value="ClpP/crotonase"/>
    <property type="match status" value="1"/>
</dbReference>
<feature type="chain" id="PRO_5004359551" evidence="6">
    <location>
        <begin position="25"/>
        <end position="672"/>
    </location>
</feature>
<evidence type="ECO:0000256" key="1">
    <source>
        <dbReference type="ARBA" id="ARBA00009179"/>
    </source>
</evidence>
<dbReference type="InterPro" id="IPR005151">
    <property type="entry name" value="Tail-specific_protease"/>
</dbReference>
<keyword evidence="9" id="KW-1185">Reference proteome</keyword>
<dbReference type="GO" id="GO:0007165">
    <property type="term" value="P:signal transduction"/>
    <property type="evidence" value="ECO:0007669"/>
    <property type="project" value="TreeGrafter"/>
</dbReference>
<dbReference type="Pfam" id="PF17804">
    <property type="entry name" value="TSP_NTD"/>
    <property type="match status" value="1"/>
</dbReference>
<reference evidence="8 9" key="1">
    <citation type="journal article" date="2013" name="Genome Announc.">
        <title>Draft Genome Sequence of Aeromonas molluscorum Strain 848TT, Isolated from Bivalve Molluscs.</title>
        <authorList>
            <person name="Spataro N."/>
            <person name="Farfan M."/>
            <person name="Albarral V."/>
            <person name="Sanglas A."/>
            <person name="Loren J.G."/>
            <person name="Fuste M.C."/>
            <person name="Bosch E."/>
        </authorList>
    </citation>
    <scope>NUCLEOTIDE SEQUENCE [LARGE SCALE GENOMIC DNA]</scope>
    <source>
        <strain evidence="8 9">848</strain>
    </source>
</reference>
<evidence type="ECO:0000259" key="7">
    <source>
        <dbReference type="PROSITE" id="PS50106"/>
    </source>
</evidence>
<dbReference type="SMART" id="SM00228">
    <property type="entry name" value="PDZ"/>
    <property type="match status" value="1"/>
</dbReference>
<dbReference type="Gene3D" id="3.90.226.10">
    <property type="entry name" value="2-enoyl-CoA Hydratase, Chain A, domain 1"/>
    <property type="match status" value="1"/>
</dbReference>
<dbReference type="EC" id="3.4.21.102" evidence="8"/>
<dbReference type="Gene3D" id="2.30.42.10">
    <property type="match status" value="1"/>
</dbReference>
<organism evidence="8 9">
    <name type="scientific">Aeromonas molluscorum 848</name>
    <dbReference type="NCBI Taxonomy" id="1268236"/>
    <lineage>
        <taxon>Bacteria</taxon>
        <taxon>Pseudomonadati</taxon>
        <taxon>Pseudomonadota</taxon>
        <taxon>Gammaproteobacteria</taxon>
        <taxon>Aeromonadales</taxon>
        <taxon>Aeromonadaceae</taxon>
        <taxon>Aeromonas</taxon>
    </lineage>
</organism>
<dbReference type="InterPro" id="IPR020992">
    <property type="entry name" value="Tail_Prtase_C"/>
</dbReference>
<dbReference type="CDD" id="cd06782">
    <property type="entry name" value="cpPDZ_CPP-like"/>
    <property type="match status" value="1"/>
</dbReference>
<dbReference type="EMBL" id="AQGQ01000178">
    <property type="protein sequence ID" value="EOD53713.1"/>
    <property type="molecule type" value="Genomic_DNA"/>
</dbReference>
<dbReference type="Pfam" id="PF00595">
    <property type="entry name" value="PDZ"/>
    <property type="match status" value="1"/>
</dbReference>
<dbReference type="PROSITE" id="PS50106">
    <property type="entry name" value="PDZ"/>
    <property type="match status" value="1"/>
</dbReference>
<keyword evidence="4 5" id="KW-0720">Serine protease</keyword>
<keyword evidence="3 5" id="KW-0378">Hydrolase</keyword>
<dbReference type="Pfam" id="PF03572">
    <property type="entry name" value="Peptidase_S41"/>
    <property type="match status" value="1"/>
</dbReference>
<name>R1F150_9GAMM</name>
<gene>
    <name evidence="8" type="ORF">G113_18102</name>
</gene>
<evidence type="ECO:0000256" key="6">
    <source>
        <dbReference type="SAM" id="SignalP"/>
    </source>
</evidence>
<accession>R1F150</accession>
<dbReference type="PATRIC" id="fig|1268236.3.peg.3522"/>
<dbReference type="SUPFAM" id="SSF50156">
    <property type="entry name" value="PDZ domain-like"/>
    <property type="match status" value="1"/>
</dbReference>
<dbReference type="GO" id="GO:0030288">
    <property type="term" value="C:outer membrane-bounded periplasmic space"/>
    <property type="evidence" value="ECO:0007669"/>
    <property type="project" value="TreeGrafter"/>
</dbReference>
<dbReference type="InterPro" id="IPR004447">
    <property type="entry name" value="Peptidase_S41A"/>
</dbReference>
<evidence type="ECO:0000313" key="8">
    <source>
        <dbReference type="EMBL" id="EOD53713.1"/>
    </source>
</evidence>
<dbReference type="AlphaFoldDB" id="R1F150"/>
<feature type="domain" description="PDZ" evidence="7">
    <location>
        <begin position="240"/>
        <end position="310"/>
    </location>
</feature>
<dbReference type="NCBIfam" id="TIGR00225">
    <property type="entry name" value="prc"/>
    <property type="match status" value="1"/>
</dbReference>
<keyword evidence="2 5" id="KW-0645">Protease</keyword>
<dbReference type="PANTHER" id="PTHR32060:SF22">
    <property type="entry name" value="CARBOXYL-TERMINAL-PROCESSING PEPTIDASE 3, CHLOROPLASTIC"/>
    <property type="match status" value="1"/>
</dbReference>
<dbReference type="InterPro" id="IPR040573">
    <property type="entry name" value="TSP_N"/>
</dbReference>
<evidence type="ECO:0000256" key="2">
    <source>
        <dbReference type="ARBA" id="ARBA00022670"/>
    </source>
</evidence>
<evidence type="ECO:0000313" key="9">
    <source>
        <dbReference type="Proteomes" id="UP000013526"/>
    </source>
</evidence>
<protein>
    <submittedName>
        <fullName evidence="8">Carboxy-terminal protease</fullName>
        <ecNumber evidence="8">3.4.21.102</ecNumber>
    </submittedName>
</protein>
<dbReference type="Gene3D" id="3.30.750.44">
    <property type="match status" value="1"/>
</dbReference>
<dbReference type="Proteomes" id="UP000013526">
    <property type="component" value="Unassembled WGS sequence"/>
</dbReference>
<dbReference type="InterPro" id="IPR029045">
    <property type="entry name" value="ClpP/crotonase-like_dom_sf"/>
</dbReference>
<dbReference type="CDD" id="cd07560">
    <property type="entry name" value="Peptidase_S41_CPP"/>
    <property type="match status" value="1"/>
</dbReference>
<evidence type="ECO:0000256" key="4">
    <source>
        <dbReference type="ARBA" id="ARBA00022825"/>
    </source>
</evidence>
<sequence length="672" mass="75411">MLKHGVIRFSLVACSLAIAGLAQAIEPVLKESDLPVLAQESQHATASKRIANLFTRSHYKQFKLDDAFSEVVFDKYLENLDFSRNLFLASDIRRFDKYRDGFDTDLERGRLAPAYDMFNLGQQRRYERFEYALKLLDTPFDFTQKDEYVFDREGAPWPKDEAELNELWRQRVKFDALSLKLSGKEWPEIKELLGKRYNNAIKRMSQTESEDVFQLFMNSFSRAIEPHTSYLSPRNADRFNTEMNLSLEGIGAVLQADDDFTVIRSLVPGGPAAKSNNLKPDDKIVGVGQEDGKVVDVIGWRLDDVVELIKGPKGSKVRLEIQRGKGASVKTEQVELTRDKVRLEDRAAKSKVIKAEGKKIGVLEIPSFYVNLHDDVIKELASLNKQKIDGLVVDLRSNGGGALTEASALSGLFFASGPVVQIRDHMGRISVNGDDDGQIYYGGPMSVLIDRYSASASEIFAAAMQDYGRALILGENSFGKGTVQQHRSLAKVYDFYDHPLGHVQYTIAKFYRIDGGSTQNKGVAPDISFPTPVTPEETGESREFHALPWDKIASADYQKIGSFTSLLPKLEAAHQARIKTDPEFAYVLQDIKEYRVEKDKKSLSLNEADRRAEQDKQDALALSRANERLTRMGKPAIKSLDDLPTDFEAPDEFLLESANITADLVKLAPKNE</sequence>
<evidence type="ECO:0000256" key="3">
    <source>
        <dbReference type="ARBA" id="ARBA00022801"/>
    </source>
</evidence>
<dbReference type="NCBIfam" id="NF008388">
    <property type="entry name" value="PRK11186.1"/>
    <property type="match status" value="1"/>
</dbReference>
<comment type="caution">
    <text evidence="8">The sequence shown here is derived from an EMBL/GenBank/DDBJ whole genome shotgun (WGS) entry which is preliminary data.</text>
</comment>
<dbReference type="PANTHER" id="PTHR32060">
    <property type="entry name" value="TAIL-SPECIFIC PROTEASE"/>
    <property type="match status" value="1"/>
</dbReference>
<comment type="similarity">
    <text evidence="1 5">Belongs to the peptidase S41A family.</text>
</comment>
<dbReference type="InterPro" id="IPR001478">
    <property type="entry name" value="PDZ"/>
</dbReference>
<dbReference type="GO" id="GO:0006508">
    <property type="term" value="P:proteolysis"/>
    <property type="evidence" value="ECO:0007669"/>
    <property type="project" value="UniProtKB-KW"/>
</dbReference>
<dbReference type="GO" id="GO:0004252">
    <property type="term" value="F:serine-type endopeptidase activity"/>
    <property type="evidence" value="ECO:0007669"/>
    <property type="project" value="UniProtKB-EC"/>
</dbReference>
<evidence type="ECO:0000256" key="5">
    <source>
        <dbReference type="RuleBase" id="RU004404"/>
    </source>
</evidence>
<dbReference type="InterPro" id="IPR036034">
    <property type="entry name" value="PDZ_sf"/>
</dbReference>
<proteinExistence type="inferred from homology"/>
<feature type="signal peptide" evidence="6">
    <location>
        <begin position="1"/>
        <end position="24"/>
    </location>
</feature>
<dbReference type="SMART" id="SM00245">
    <property type="entry name" value="TSPc"/>
    <property type="match status" value="1"/>
</dbReference>
<dbReference type="OrthoDB" id="9812068at2"/>
<keyword evidence="6" id="KW-0732">Signal</keyword>